<reference evidence="3" key="1">
    <citation type="submission" date="2004-12" db="EMBL/GenBank/DDBJ databases">
        <title>The genome sequence of Borrelia hermsii and Borrelia turicatae: comparative analysis of two agents of endemic N. America relapsing fever.</title>
        <authorList>
            <person name="Porcella S.F."/>
            <person name="Raffel S.J."/>
            <person name="Schrumpf M.E."/>
            <person name="Montgomery B."/>
            <person name="Smith T."/>
            <person name="Schwan T.G."/>
        </authorList>
    </citation>
    <scope>NUCLEOTIDE SEQUENCE [LARGE SCALE GENOMIC DNA]</scope>
    <source>
        <strain evidence="3">91E135</strain>
    </source>
</reference>
<dbReference type="KEGG" id="btu:BT0222"/>
<sequence>MLQGMVMEFLCSNKESDLKGRFFDFFLKNISRDDFTSIGVCGGRNIISFLNVFDEQNYPIKKSHFFLVDERCVDLNSEYSNFRLLSEGFFSKMMKKNLICGSNFHPFIYSEFDETSSIYNYNVEFNSRFTRLDLSILSVGEDGHVASLFPSRKLLFSEMEGYQYEYDAPKFPSKRMSLTPKSLLLSKASVLLFIGHEKKGALENFLSSEISLRECPAKIFKDHARLLVLTNIEGVYAGS</sequence>
<organism evidence="2 3">
    <name type="scientific">Borrelia turicatae (strain 91E135)</name>
    <dbReference type="NCBI Taxonomy" id="314724"/>
    <lineage>
        <taxon>Bacteria</taxon>
        <taxon>Pseudomonadati</taxon>
        <taxon>Spirochaetota</taxon>
        <taxon>Spirochaetia</taxon>
        <taxon>Spirochaetales</taxon>
        <taxon>Borreliaceae</taxon>
        <taxon>Borrelia</taxon>
    </lineage>
</organism>
<dbReference type="PANTHER" id="PTHR11054:SF0">
    <property type="entry name" value="6-PHOSPHOGLUCONOLACTONASE"/>
    <property type="match status" value="1"/>
</dbReference>
<dbReference type="Gene3D" id="3.40.50.1360">
    <property type="match status" value="1"/>
</dbReference>
<evidence type="ECO:0000259" key="1">
    <source>
        <dbReference type="Pfam" id="PF01182"/>
    </source>
</evidence>
<keyword evidence="3" id="KW-1185">Reference proteome</keyword>
<dbReference type="InterPro" id="IPR006148">
    <property type="entry name" value="Glc/Gal-6P_isomerase"/>
</dbReference>
<feature type="domain" description="Glucosamine/galactosamine-6-phosphate isomerase" evidence="1">
    <location>
        <begin position="28"/>
        <end position="224"/>
    </location>
</feature>
<dbReference type="InterPro" id="IPR039104">
    <property type="entry name" value="6PGL"/>
</dbReference>
<evidence type="ECO:0000313" key="3">
    <source>
        <dbReference type="Proteomes" id="UP000001205"/>
    </source>
</evidence>
<dbReference type="InterPro" id="IPR037171">
    <property type="entry name" value="NagB/RpiA_transferase-like"/>
</dbReference>
<accession>A0ABF7PUZ2</accession>
<dbReference type="EC" id="3.1.1.31" evidence="2"/>
<dbReference type="Pfam" id="PF01182">
    <property type="entry name" value="Glucosamine_iso"/>
    <property type="match status" value="1"/>
</dbReference>
<protein>
    <submittedName>
        <fullName evidence="2">6-phosphogluconolactonase</fullName>
        <ecNumber evidence="2">3.1.1.31</ecNumber>
    </submittedName>
</protein>
<gene>
    <name evidence="2" type="ordered locus">BT0222</name>
</gene>
<dbReference type="Proteomes" id="UP000001205">
    <property type="component" value="Chromosome"/>
</dbReference>
<dbReference type="AlphaFoldDB" id="A0ABF7PUZ2"/>
<evidence type="ECO:0000313" key="2">
    <source>
        <dbReference type="EMBL" id="AAX17558.1"/>
    </source>
</evidence>
<keyword evidence="2" id="KW-0378">Hydrolase</keyword>
<dbReference type="EMBL" id="CP000049">
    <property type="protein sequence ID" value="AAX17558.1"/>
    <property type="molecule type" value="Genomic_DNA"/>
</dbReference>
<dbReference type="GO" id="GO:0017057">
    <property type="term" value="F:6-phosphogluconolactonase activity"/>
    <property type="evidence" value="ECO:0007669"/>
    <property type="project" value="UniProtKB-EC"/>
</dbReference>
<proteinExistence type="predicted"/>
<name>A0ABF7PUZ2_BORT9</name>
<dbReference type="PANTHER" id="PTHR11054">
    <property type="entry name" value="6-PHOSPHOGLUCONOLACTONASE"/>
    <property type="match status" value="1"/>
</dbReference>
<dbReference type="SUPFAM" id="SSF100950">
    <property type="entry name" value="NagB/RpiA/CoA transferase-like"/>
    <property type="match status" value="1"/>
</dbReference>